<dbReference type="Proteomes" id="UP000517252">
    <property type="component" value="Unassembled WGS sequence"/>
</dbReference>
<name>A0A6V8QP17_TRIAP</name>
<dbReference type="PANTHER" id="PTHR24133">
    <property type="entry name" value="ANKYRIN DOMAIN-CONTAINING"/>
    <property type="match status" value="1"/>
</dbReference>
<dbReference type="SUPFAM" id="SSF48403">
    <property type="entry name" value="Ankyrin repeat"/>
    <property type="match status" value="1"/>
</dbReference>
<evidence type="ECO:0000313" key="2">
    <source>
        <dbReference type="EMBL" id="GFP54115.1"/>
    </source>
</evidence>
<gene>
    <name evidence="2" type="ORF">TASIC1_0003049300</name>
</gene>
<dbReference type="Pfam" id="PF12796">
    <property type="entry name" value="Ank_2"/>
    <property type="match status" value="1"/>
</dbReference>
<comment type="caution">
    <text evidence="2">The sequence shown here is derived from an EMBL/GenBank/DDBJ whole genome shotgun (WGS) entry which is preliminary data.</text>
</comment>
<dbReference type="InterPro" id="IPR002110">
    <property type="entry name" value="Ankyrin_rpt"/>
</dbReference>
<dbReference type="PANTHER" id="PTHR24133:SF40">
    <property type="entry name" value="ANKYRIN REPEAT DOMAIN 44"/>
    <property type="match status" value="1"/>
</dbReference>
<dbReference type="InterPro" id="IPR036770">
    <property type="entry name" value="Ankyrin_rpt-contain_sf"/>
</dbReference>
<dbReference type="Gene3D" id="1.25.40.20">
    <property type="entry name" value="Ankyrin repeat-containing domain"/>
    <property type="match status" value="1"/>
</dbReference>
<protein>
    <submittedName>
        <fullName evidence="2">Cortactin-binding protein 2</fullName>
    </submittedName>
</protein>
<keyword evidence="1" id="KW-0040">ANK repeat</keyword>
<proteinExistence type="predicted"/>
<reference evidence="2 3" key="1">
    <citation type="submission" date="2020-07" db="EMBL/GenBank/DDBJ databases">
        <title>Trichoderma asperellum IC-1 whole genome shotgun sequence.</title>
        <authorList>
            <person name="Kanamasa S."/>
            <person name="Takahashi H."/>
        </authorList>
    </citation>
    <scope>NUCLEOTIDE SEQUENCE [LARGE SCALE GENOMIC DNA]</scope>
    <source>
        <strain evidence="2 3">IC-1</strain>
    </source>
</reference>
<feature type="repeat" description="ANK" evidence="1">
    <location>
        <begin position="200"/>
        <end position="232"/>
    </location>
</feature>
<dbReference type="PROSITE" id="PS50088">
    <property type="entry name" value="ANK_REPEAT"/>
    <property type="match status" value="1"/>
</dbReference>
<dbReference type="SMART" id="SM00248">
    <property type="entry name" value="ANK"/>
    <property type="match status" value="5"/>
</dbReference>
<dbReference type="InterPro" id="IPR052391">
    <property type="entry name" value="E3_Ligase-Neurotoxin"/>
</dbReference>
<sequence length="425" mass="47017">MARIKGQEAEKEADPDPDLAAVLKRFLGSPSERSASFRRWTWRGYEDGHIPTALSAMCKYGFYYTLRGWWTQPGRITAEVALKGGGFDALWIAAKGHCMPICRHLVKLIEAVHPKGDTYYTFALATSIEENNFDMVKFLVTEVDTDVDLMQQGPLLNYDYLMGGTTTAVQTAARRQPRMLQWMMDQGVVDLESETNSRCTNGSVLIAAAAWGNIKSVQILLKAGANVDAAVHNGKYGSALVAAVAADRIPGERAEVVQLLLSHGADPNMPMRGGQWGSALEASVARDWETELGPKYSEGRRTILLLLLEAGADPTVVYDYGSFGSALTAAAFWGQKEDLKTMIGRVGAERAIEALRQSRHPDVRGFEDQQDITRWKETATYLAEEVGVSKDILHTIGIWDVEPEPCELWEFGAAYNFVLRYSEHC</sequence>
<organism evidence="2 3">
    <name type="scientific">Trichoderma asperellum</name>
    <name type="common">Filamentous fungus</name>
    <dbReference type="NCBI Taxonomy" id="101201"/>
    <lineage>
        <taxon>Eukaryota</taxon>
        <taxon>Fungi</taxon>
        <taxon>Dikarya</taxon>
        <taxon>Ascomycota</taxon>
        <taxon>Pezizomycotina</taxon>
        <taxon>Sordariomycetes</taxon>
        <taxon>Hypocreomycetidae</taxon>
        <taxon>Hypocreales</taxon>
        <taxon>Hypocreaceae</taxon>
        <taxon>Trichoderma</taxon>
    </lineage>
</organism>
<accession>A0A6V8QP17</accession>
<evidence type="ECO:0000313" key="3">
    <source>
        <dbReference type="Proteomes" id="UP000517252"/>
    </source>
</evidence>
<dbReference type="EMBL" id="BLZH01000003">
    <property type="protein sequence ID" value="GFP54115.1"/>
    <property type="molecule type" value="Genomic_DNA"/>
</dbReference>
<evidence type="ECO:0000256" key="1">
    <source>
        <dbReference type="PROSITE-ProRule" id="PRU00023"/>
    </source>
</evidence>
<dbReference type="OrthoDB" id="7464126at2759"/>
<dbReference type="AlphaFoldDB" id="A0A6V8QP17"/>